<dbReference type="KEGG" id="dja:HY57_01300"/>
<dbReference type="HOGENOM" id="CLU_2600453_0_0_6"/>
<evidence type="ECO:0000313" key="1">
    <source>
        <dbReference type="EMBL" id="AIF45996.1"/>
    </source>
</evidence>
<gene>
    <name evidence="1" type="ORF">HY57_01300</name>
</gene>
<organism evidence="1 2">
    <name type="scientific">Dyella japonica A8</name>
    <dbReference type="NCBI Taxonomy" id="1217721"/>
    <lineage>
        <taxon>Bacteria</taxon>
        <taxon>Pseudomonadati</taxon>
        <taxon>Pseudomonadota</taxon>
        <taxon>Gammaproteobacteria</taxon>
        <taxon>Lysobacterales</taxon>
        <taxon>Rhodanobacteraceae</taxon>
        <taxon>Dyella</taxon>
    </lineage>
</organism>
<sequence>MLTPFWFHTDHGLGYGVTARSMMDAECLLRDFGYPREGELVMAIVTGITHSQLEPHHVAPNAGPIIVRGVWFPNHTFSE</sequence>
<dbReference type="RefSeq" id="WP_019464564.1">
    <property type="nucleotide sequence ID" value="NZ_ALOY01000130.1"/>
</dbReference>
<evidence type="ECO:0000313" key="2">
    <source>
        <dbReference type="Proteomes" id="UP000027987"/>
    </source>
</evidence>
<keyword evidence="2" id="KW-1185">Reference proteome</keyword>
<dbReference type="OrthoDB" id="6064853at2"/>
<dbReference type="Proteomes" id="UP000027987">
    <property type="component" value="Chromosome"/>
</dbReference>
<accession>A0A075JV65</accession>
<dbReference type="STRING" id="1217721.HY57_01300"/>
<name>A0A075JV65_9GAMM</name>
<reference evidence="1 2" key="1">
    <citation type="submission" date="2014-07" db="EMBL/GenBank/DDBJ databases">
        <title>Complete Genome Sequence of Dyella japonica Strain A8 Isolated from Malaysian Tropical Soil.</title>
        <authorList>
            <person name="Hui R.K.H."/>
            <person name="Chen J.-W."/>
            <person name="Chan K.-G."/>
            <person name="Leung F.C.C."/>
        </authorList>
    </citation>
    <scope>NUCLEOTIDE SEQUENCE [LARGE SCALE GENOMIC DNA]</scope>
    <source>
        <strain evidence="1 2">A8</strain>
    </source>
</reference>
<dbReference type="PATRIC" id="fig|1217721.7.peg.272"/>
<dbReference type="EMBL" id="CP008884">
    <property type="protein sequence ID" value="AIF45996.1"/>
    <property type="molecule type" value="Genomic_DNA"/>
</dbReference>
<dbReference type="AlphaFoldDB" id="A0A075JV65"/>
<protein>
    <submittedName>
        <fullName evidence="1">Uncharacterized protein</fullName>
    </submittedName>
</protein>
<proteinExistence type="predicted"/>